<sequence>MRPIDERDWYTVYSFPTGTYMMPSASLFLYFQDDVLVMDQLDARWETFCVYHGNFFEQSGCKCRCQERDGRIIHRKQRSSNEVH</sequence>
<evidence type="ECO:0000313" key="2">
    <source>
        <dbReference type="Proteomes" id="UP001234297"/>
    </source>
</evidence>
<comment type="caution">
    <text evidence="1">The sequence shown here is derived from an EMBL/GenBank/DDBJ whole genome shotgun (WGS) entry which is preliminary data.</text>
</comment>
<gene>
    <name evidence="1" type="ORF">MRB53_028490</name>
</gene>
<accession>A0ACC2KFQ9</accession>
<organism evidence="1 2">
    <name type="scientific">Persea americana</name>
    <name type="common">Avocado</name>
    <dbReference type="NCBI Taxonomy" id="3435"/>
    <lineage>
        <taxon>Eukaryota</taxon>
        <taxon>Viridiplantae</taxon>
        <taxon>Streptophyta</taxon>
        <taxon>Embryophyta</taxon>
        <taxon>Tracheophyta</taxon>
        <taxon>Spermatophyta</taxon>
        <taxon>Magnoliopsida</taxon>
        <taxon>Magnoliidae</taxon>
        <taxon>Laurales</taxon>
        <taxon>Lauraceae</taxon>
        <taxon>Persea</taxon>
    </lineage>
</organism>
<proteinExistence type="predicted"/>
<name>A0ACC2KFQ9_PERAE</name>
<dbReference type="EMBL" id="CM056817">
    <property type="protein sequence ID" value="KAJ8619961.1"/>
    <property type="molecule type" value="Genomic_DNA"/>
</dbReference>
<keyword evidence="2" id="KW-1185">Reference proteome</keyword>
<reference evidence="1 2" key="1">
    <citation type="journal article" date="2022" name="Hortic Res">
        <title>A haplotype resolved chromosomal level avocado genome allows analysis of novel avocado genes.</title>
        <authorList>
            <person name="Nath O."/>
            <person name="Fletcher S.J."/>
            <person name="Hayward A."/>
            <person name="Shaw L.M."/>
            <person name="Masouleh A.K."/>
            <person name="Furtado A."/>
            <person name="Henry R.J."/>
            <person name="Mitter N."/>
        </authorList>
    </citation>
    <scope>NUCLEOTIDE SEQUENCE [LARGE SCALE GENOMIC DNA]</scope>
    <source>
        <strain evidence="2">cv. Hass</strain>
    </source>
</reference>
<protein>
    <submittedName>
        <fullName evidence="1">Uncharacterized protein</fullName>
    </submittedName>
</protein>
<evidence type="ECO:0000313" key="1">
    <source>
        <dbReference type="EMBL" id="KAJ8619961.1"/>
    </source>
</evidence>
<dbReference type="Proteomes" id="UP001234297">
    <property type="component" value="Chromosome 9"/>
</dbReference>